<feature type="domain" description="Reverse transcriptase zinc-binding" evidence="1">
    <location>
        <begin position="35"/>
        <end position="118"/>
    </location>
</feature>
<evidence type="ECO:0000313" key="2">
    <source>
        <dbReference type="EMBL" id="KAK1620664.1"/>
    </source>
</evidence>
<name>A0AAD8RI89_LOLMU</name>
<dbReference type="Pfam" id="PF13966">
    <property type="entry name" value="zf-RVT"/>
    <property type="match status" value="1"/>
</dbReference>
<keyword evidence="3" id="KW-1185">Reference proteome</keyword>
<sequence length="235" mass="25880">MAARELIQVLRIIDDTSLAVGADGRVIDSPSGPAFSSREAYRMLSPSRPTDASACTTWALRLPAKLKIFAYLADIDRLSTRANLFYKHCAPSSVCAACPEIETGRHLFFYCPPAMTLWGRLGVSIPPGQSSIWTFASSPADPWSSSDEFPRHQITVDKDVKSSQEINPAYDAWVATDQQVLLFLLNTLSPDILISVIGMETAVDVWGAIKSMFASQSKMRISNLCFTLAKTKRRT</sequence>
<proteinExistence type="predicted"/>
<comment type="caution">
    <text evidence="2">The sequence shown here is derived from an EMBL/GenBank/DDBJ whole genome shotgun (WGS) entry which is preliminary data.</text>
</comment>
<dbReference type="InterPro" id="IPR026960">
    <property type="entry name" value="RVT-Znf"/>
</dbReference>
<reference evidence="2" key="1">
    <citation type="submission" date="2023-07" db="EMBL/GenBank/DDBJ databases">
        <title>A chromosome-level genome assembly of Lolium multiflorum.</title>
        <authorList>
            <person name="Chen Y."/>
            <person name="Copetti D."/>
            <person name="Kolliker R."/>
            <person name="Studer B."/>
        </authorList>
    </citation>
    <scope>NUCLEOTIDE SEQUENCE</scope>
    <source>
        <strain evidence="2">02402/16</strain>
        <tissue evidence="2">Leaf</tissue>
    </source>
</reference>
<gene>
    <name evidence="2" type="ORF">QYE76_026181</name>
</gene>
<evidence type="ECO:0000259" key="1">
    <source>
        <dbReference type="Pfam" id="PF13966"/>
    </source>
</evidence>
<accession>A0AAD8RI89</accession>
<dbReference type="EMBL" id="JAUUTY010000006">
    <property type="protein sequence ID" value="KAK1620664.1"/>
    <property type="molecule type" value="Genomic_DNA"/>
</dbReference>
<organism evidence="2 3">
    <name type="scientific">Lolium multiflorum</name>
    <name type="common">Italian ryegrass</name>
    <name type="synonym">Lolium perenne subsp. multiflorum</name>
    <dbReference type="NCBI Taxonomy" id="4521"/>
    <lineage>
        <taxon>Eukaryota</taxon>
        <taxon>Viridiplantae</taxon>
        <taxon>Streptophyta</taxon>
        <taxon>Embryophyta</taxon>
        <taxon>Tracheophyta</taxon>
        <taxon>Spermatophyta</taxon>
        <taxon>Magnoliopsida</taxon>
        <taxon>Liliopsida</taxon>
        <taxon>Poales</taxon>
        <taxon>Poaceae</taxon>
        <taxon>BOP clade</taxon>
        <taxon>Pooideae</taxon>
        <taxon>Poodae</taxon>
        <taxon>Poeae</taxon>
        <taxon>Poeae Chloroplast Group 2 (Poeae type)</taxon>
        <taxon>Loliodinae</taxon>
        <taxon>Loliinae</taxon>
        <taxon>Lolium</taxon>
    </lineage>
</organism>
<dbReference type="Proteomes" id="UP001231189">
    <property type="component" value="Unassembled WGS sequence"/>
</dbReference>
<evidence type="ECO:0000313" key="3">
    <source>
        <dbReference type="Proteomes" id="UP001231189"/>
    </source>
</evidence>
<dbReference type="Pfam" id="PF14223">
    <property type="entry name" value="Retrotran_gag_2"/>
    <property type="match status" value="1"/>
</dbReference>
<protein>
    <recommendedName>
        <fullName evidence="1">Reverse transcriptase zinc-binding domain-containing protein</fullName>
    </recommendedName>
</protein>
<dbReference type="AlphaFoldDB" id="A0AAD8RI89"/>